<keyword evidence="3" id="KW-0227">DNA damage</keyword>
<protein>
    <recommendedName>
        <fullName evidence="8">Abasic site processing protein</fullName>
        <ecNumber evidence="8">3.4.-.-</ecNumber>
    </recommendedName>
</protein>
<dbReference type="PANTHER" id="PTHR13604">
    <property type="entry name" value="DC12-RELATED"/>
    <property type="match status" value="1"/>
</dbReference>
<sequence>MCGRLSLSAPNHRAAAKLLADAVPGFEVEGLARWLEQAGYRPRYNVGPGQEHWLIRGREDRPILDRGVWGFAMGAKPGKLVINARAETVATKPMFRAAFARTRCLIPADGFFEWQRREHERQPWWFHRPERSALLFAALVDPPASPDAAARFSIVTVPASEDLRWIHDRMPAIVDPEAVRTWLFADPRRAHELLGDREHELEATQVSTRYNSLGYDEPLPLTRAR</sequence>
<keyword evidence="7" id="KW-0456">Lyase</keyword>
<evidence type="ECO:0000256" key="8">
    <source>
        <dbReference type="RuleBase" id="RU364100"/>
    </source>
</evidence>
<evidence type="ECO:0000256" key="6">
    <source>
        <dbReference type="ARBA" id="ARBA00023125"/>
    </source>
</evidence>
<name>A0A2S9XH68_9BACT</name>
<evidence type="ECO:0000256" key="7">
    <source>
        <dbReference type="ARBA" id="ARBA00023239"/>
    </source>
</evidence>
<evidence type="ECO:0000313" key="10">
    <source>
        <dbReference type="Proteomes" id="UP000237968"/>
    </source>
</evidence>
<keyword evidence="10" id="KW-1185">Reference proteome</keyword>
<dbReference type="EC" id="3.4.-.-" evidence="8"/>
<evidence type="ECO:0000256" key="5">
    <source>
        <dbReference type="ARBA" id="ARBA00023124"/>
    </source>
</evidence>
<keyword evidence="5" id="KW-0190">Covalent protein-DNA linkage</keyword>
<organism evidence="9 10">
    <name type="scientific">Enhygromyxa salina</name>
    <dbReference type="NCBI Taxonomy" id="215803"/>
    <lineage>
        <taxon>Bacteria</taxon>
        <taxon>Pseudomonadati</taxon>
        <taxon>Myxococcota</taxon>
        <taxon>Polyangia</taxon>
        <taxon>Nannocystales</taxon>
        <taxon>Nannocystaceae</taxon>
        <taxon>Enhygromyxa</taxon>
    </lineage>
</organism>
<evidence type="ECO:0000256" key="3">
    <source>
        <dbReference type="ARBA" id="ARBA00022763"/>
    </source>
</evidence>
<dbReference type="Proteomes" id="UP000237968">
    <property type="component" value="Unassembled WGS sequence"/>
</dbReference>
<dbReference type="EMBL" id="PVNK01000219">
    <property type="protein sequence ID" value="PRP92218.1"/>
    <property type="molecule type" value="Genomic_DNA"/>
</dbReference>
<dbReference type="InterPro" id="IPR003738">
    <property type="entry name" value="SRAP"/>
</dbReference>
<dbReference type="OrthoDB" id="6192129at2"/>
<keyword evidence="4 8" id="KW-0378">Hydrolase</keyword>
<dbReference type="RefSeq" id="WP_106394309.1">
    <property type="nucleotide sequence ID" value="NZ_PVNK01000219.1"/>
</dbReference>
<comment type="caution">
    <text evidence="9">The sequence shown here is derived from an EMBL/GenBank/DDBJ whole genome shotgun (WGS) entry which is preliminary data.</text>
</comment>
<evidence type="ECO:0000256" key="2">
    <source>
        <dbReference type="ARBA" id="ARBA00022670"/>
    </source>
</evidence>
<dbReference type="InterPro" id="IPR036590">
    <property type="entry name" value="SRAP-like"/>
</dbReference>
<dbReference type="GO" id="GO:0003697">
    <property type="term" value="F:single-stranded DNA binding"/>
    <property type="evidence" value="ECO:0007669"/>
    <property type="project" value="InterPro"/>
</dbReference>
<dbReference type="AlphaFoldDB" id="A0A2S9XH68"/>
<keyword evidence="2 8" id="KW-0645">Protease</keyword>
<accession>A0A2S9XH68</accession>
<comment type="similarity">
    <text evidence="1 8">Belongs to the SOS response-associated peptidase family.</text>
</comment>
<proteinExistence type="inferred from homology"/>
<dbReference type="PANTHER" id="PTHR13604:SF0">
    <property type="entry name" value="ABASIC SITE PROCESSING PROTEIN HMCES"/>
    <property type="match status" value="1"/>
</dbReference>
<dbReference type="SUPFAM" id="SSF143081">
    <property type="entry name" value="BB1717-like"/>
    <property type="match status" value="1"/>
</dbReference>
<dbReference type="GO" id="GO:0016829">
    <property type="term" value="F:lyase activity"/>
    <property type="evidence" value="ECO:0007669"/>
    <property type="project" value="UniProtKB-KW"/>
</dbReference>
<reference evidence="9 10" key="1">
    <citation type="submission" date="2018-03" db="EMBL/GenBank/DDBJ databases">
        <title>Draft Genome Sequences of the Obligatory Marine Myxobacteria Enhygromyxa salina SWB005.</title>
        <authorList>
            <person name="Poehlein A."/>
            <person name="Moghaddam J.A."/>
            <person name="Harms H."/>
            <person name="Alanjari M."/>
            <person name="Koenig G.M."/>
            <person name="Daniel R."/>
            <person name="Schaeberle T.F."/>
        </authorList>
    </citation>
    <scope>NUCLEOTIDE SEQUENCE [LARGE SCALE GENOMIC DNA]</scope>
    <source>
        <strain evidence="9 10">SWB005</strain>
    </source>
</reference>
<dbReference type="GO" id="GO:0008233">
    <property type="term" value="F:peptidase activity"/>
    <property type="evidence" value="ECO:0007669"/>
    <property type="project" value="UniProtKB-KW"/>
</dbReference>
<evidence type="ECO:0000256" key="4">
    <source>
        <dbReference type="ARBA" id="ARBA00022801"/>
    </source>
</evidence>
<evidence type="ECO:0000256" key="1">
    <source>
        <dbReference type="ARBA" id="ARBA00008136"/>
    </source>
</evidence>
<keyword evidence="6" id="KW-0238">DNA-binding</keyword>
<dbReference type="GO" id="GO:0106300">
    <property type="term" value="P:protein-DNA covalent cross-linking repair"/>
    <property type="evidence" value="ECO:0007669"/>
    <property type="project" value="InterPro"/>
</dbReference>
<dbReference type="GO" id="GO:0006508">
    <property type="term" value="P:proteolysis"/>
    <property type="evidence" value="ECO:0007669"/>
    <property type="project" value="UniProtKB-KW"/>
</dbReference>
<dbReference type="Gene3D" id="3.90.1680.10">
    <property type="entry name" value="SOS response associated peptidase-like"/>
    <property type="match status" value="1"/>
</dbReference>
<dbReference type="Pfam" id="PF02586">
    <property type="entry name" value="SRAP"/>
    <property type="match status" value="1"/>
</dbReference>
<gene>
    <name evidence="9" type="primary">yedK</name>
    <name evidence="9" type="ORF">ENSA5_50660</name>
</gene>
<evidence type="ECO:0000313" key="9">
    <source>
        <dbReference type="EMBL" id="PRP92218.1"/>
    </source>
</evidence>